<keyword evidence="1" id="KW-0812">Transmembrane</keyword>
<feature type="transmembrane region" description="Helical" evidence="1">
    <location>
        <begin position="52"/>
        <end position="74"/>
    </location>
</feature>
<keyword evidence="1" id="KW-1133">Transmembrane helix</keyword>
<name>A0ABU6MM49_9BACI</name>
<reference evidence="2 3" key="1">
    <citation type="submission" date="2023-03" db="EMBL/GenBank/DDBJ databases">
        <title>Bacillus Genome Sequencing.</title>
        <authorList>
            <person name="Dunlap C."/>
        </authorList>
    </citation>
    <scope>NUCLEOTIDE SEQUENCE [LARGE SCALE GENOMIC DNA]</scope>
    <source>
        <strain evidence="2 3">B-23453</strain>
    </source>
</reference>
<feature type="transmembrane region" description="Helical" evidence="1">
    <location>
        <begin position="172"/>
        <end position="194"/>
    </location>
</feature>
<feature type="transmembrane region" description="Helical" evidence="1">
    <location>
        <begin position="21"/>
        <end position="40"/>
    </location>
</feature>
<protein>
    <submittedName>
        <fullName evidence="2">Uncharacterized protein</fullName>
    </submittedName>
</protein>
<feature type="transmembrane region" description="Helical" evidence="1">
    <location>
        <begin position="95"/>
        <end position="116"/>
    </location>
</feature>
<dbReference type="Proteomes" id="UP001341444">
    <property type="component" value="Unassembled WGS sequence"/>
</dbReference>
<feature type="transmembrane region" description="Helical" evidence="1">
    <location>
        <begin position="206"/>
        <end position="226"/>
    </location>
</feature>
<gene>
    <name evidence="2" type="ORF">P4T90_20545</name>
</gene>
<sequence>MMNPKEIYDKNKYSAIDRNEKMTAWAGAVLFVFIIAELLITASLHGLITEHIFVGILLSGPLLIKIYSTGYRFFRYYTKSNEFVQNGPPNFILRILAPFLVLSTILVFISGFGLAFGHDDRLFGKIHSVSVTLWIPLTAIHAYVYIRRVPRLIASDWRNQTKNQNNGNKGRIIVNLTALAAGTIAAIVLLPLYAEGWGHFRLHLPGPLLLGIVGAVVGIFAAVPLIRLTNKAKTLG</sequence>
<comment type="caution">
    <text evidence="2">The sequence shown here is derived from an EMBL/GenBank/DDBJ whole genome shotgun (WGS) entry which is preliminary data.</text>
</comment>
<dbReference type="EMBL" id="JARMAB010000032">
    <property type="protein sequence ID" value="MED1205443.1"/>
    <property type="molecule type" value="Genomic_DNA"/>
</dbReference>
<evidence type="ECO:0000256" key="1">
    <source>
        <dbReference type="SAM" id="Phobius"/>
    </source>
</evidence>
<dbReference type="RefSeq" id="WP_066263128.1">
    <property type="nucleotide sequence ID" value="NZ_JARMAB010000032.1"/>
</dbReference>
<evidence type="ECO:0000313" key="3">
    <source>
        <dbReference type="Proteomes" id="UP001341444"/>
    </source>
</evidence>
<keyword evidence="1" id="KW-0472">Membrane</keyword>
<accession>A0ABU6MM49</accession>
<organism evidence="2 3">
    <name type="scientific">Heyndrickxia acidicola</name>
    <dbReference type="NCBI Taxonomy" id="209389"/>
    <lineage>
        <taxon>Bacteria</taxon>
        <taxon>Bacillati</taxon>
        <taxon>Bacillota</taxon>
        <taxon>Bacilli</taxon>
        <taxon>Bacillales</taxon>
        <taxon>Bacillaceae</taxon>
        <taxon>Heyndrickxia</taxon>
    </lineage>
</organism>
<proteinExistence type="predicted"/>
<keyword evidence="3" id="KW-1185">Reference proteome</keyword>
<feature type="transmembrane region" description="Helical" evidence="1">
    <location>
        <begin position="122"/>
        <end position="146"/>
    </location>
</feature>
<evidence type="ECO:0000313" key="2">
    <source>
        <dbReference type="EMBL" id="MED1205443.1"/>
    </source>
</evidence>